<dbReference type="Pfam" id="PF00041">
    <property type="entry name" value="fn3"/>
    <property type="match status" value="1"/>
</dbReference>
<reference evidence="5" key="1">
    <citation type="submission" date="2025-08" db="UniProtKB">
        <authorList>
            <consortium name="RefSeq"/>
        </authorList>
    </citation>
    <scope>IDENTIFICATION</scope>
</reference>
<keyword evidence="1" id="KW-1133">Transmembrane helix</keyword>
<dbReference type="Gene3D" id="2.60.40.10">
    <property type="entry name" value="Immunoglobulins"/>
    <property type="match status" value="1"/>
</dbReference>
<evidence type="ECO:0000256" key="2">
    <source>
        <dbReference type="SAM" id="SignalP"/>
    </source>
</evidence>
<dbReference type="SUPFAM" id="SSF49265">
    <property type="entry name" value="Fibronectin type III"/>
    <property type="match status" value="1"/>
</dbReference>
<feature type="domain" description="Fibronectin type-III" evidence="3">
    <location>
        <begin position="122"/>
        <end position="223"/>
    </location>
</feature>
<dbReference type="GeneID" id="108864582"/>
<dbReference type="CDD" id="cd00063">
    <property type="entry name" value="FN3"/>
    <property type="match status" value="1"/>
</dbReference>
<proteinExistence type="predicted"/>
<dbReference type="KEGG" id="goe:108864582"/>
<dbReference type="PROSITE" id="PS50853">
    <property type="entry name" value="FN3"/>
    <property type="match status" value="1"/>
</dbReference>
<protein>
    <submittedName>
        <fullName evidence="5">Uncharacterized protein LOC108864582</fullName>
    </submittedName>
</protein>
<dbReference type="InterPro" id="IPR036116">
    <property type="entry name" value="FN3_sf"/>
</dbReference>
<name>A0AAJ7PA94_9ACAR</name>
<keyword evidence="4" id="KW-1185">Reference proteome</keyword>
<dbReference type="InterPro" id="IPR003961">
    <property type="entry name" value="FN3_dom"/>
</dbReference>
<dbReference type="AlphaFoldDB" id="A0AAJ7PA94"/>
<accession>A0AAJ7PA94</accession>
<keyword evidence="2" id="KW-0732">Signal</keyword>
<dbReference type="SMART" id="SM00060">
    <property type="entry name" value="FN3"/>
    <property type="match status" value="1"/>
</dbReference>
<keyword evidence="1" id="KW-0812">Transmembrane</keyword>
<dbReference type="RefSeq" id="XP_018496074.1">
    <property type="nucleotide sequence ID" value="XM_018640558.1"/>
</dbReference>
<gene>
    <name evidence="5" type="primary">LOC108864582</name>
</gene>
<dbReference type="Proteomes" id="UP000694867">
    <property type="component" value="Unplaced"/>
</dbReference>
<evidence type="ECO:0000313" key="5">
    <source>
        <dbReference type="RefSeq" id="XP_018496074.1"/>
    </source>
</evidence>
<dbReference type="InterPro" id="IPR013783">
    <property type="entry name" value="Ig-like_fold"/>
</dbReference>
<sequence length="287" mass="32399">MSFSRNTTFLVFASILAAVCAEEALVPLVDLVDITDLGISLRWDVILPLDPRDCHFLVEVCPDIHGLPCFTYDRLPHDTRTLLTEFKPFVLHNITVSTVCQYFDEQAIRATSEARTVFAAIHPSAPEVQLVEKLEESISIRWLAPGKPAGPIHGYELIIINSENEASSDNNWVDRPSTTLDWKFEDLDEDTAYVVKVRAYNINKNGKHLTSPGSTLKVKTGSRGKGYFWDGLLAVFGLTSACAVLYAIYIRYRRHRGNWNHYESRTNALFQARDGIEIEMGEEPYVC</sequence>
<evidence type="ECO:0000256" key="1">
    <source>
        <dbReference type="SAM" id="Phobius"/>
    </source>
</evidence>
<feature type="chain" id="PRO_5042462591" evidence="2">
    <location>
        <begin position="22"/>
        <end position="287"/>
    </location>
</feature>
<feature type="transmembrane region" description="Helical" evidence="1">
    <location>
        <begin position="227"/>
        <end position="249"/>
    </location>
</feature>
<feature type="signal peptide" evidence="2">
    <location>
        <begin position="1"/>
        <end position="21"/>
    </location>
</feature>
<keyword evidence="1" id="KW-0472">Membrane</keyword>
<organism evidence="4 5">
    <name type="scientific">Galendromus occidentalis</name>
    <name type="common">western predatory mite</name>
    <dbReference type="NCBI Taxonomy" id="34638"/>
    <lineage>
        <taxon>Eukaryota</taxon>
        <taxon>Metazoa</taxon>
        <taxon>Ecdysozoa</taxon>
        <taxon>Arthropoda</taxon>
        <taxon>Chelicerata</taxon>
        <taxon>Arachnida</taxon>
        <taxon>Acari</taxon>
        <taxon>Parasitiformes</taxon>
        <taxon>Mesostigmata</taxon>
        <taxon>Gamasina</taxon>
        <taxon>Phytoseioidea</taxon>
        <taxon>Phytoseiidae</taxon>
        <taxon>Typhlodrominae</taxon>
        <taxon>Galendromus</taxon>
    </lineage>
</organism>
<evidence type="ECO:0000313" key="4">
    <source>
        <dbReference type="Proteomes" id="UP000694867"/>
    </source>
</evidence>
<evidence type="ECO:0000259" key="3">
    <source>
        <dbReference type="PROSITE" id="PS50853"/>
    </source>
</evidence>